<keyword evidence="3 4" id="KW-0067">ATP-binding</keyword>
<evidence type="ECO:0000256" key="3">
    <source>
        <dbReference type="ARBA" id="ARBA00022840"/>
    </source>
</evidence>
<organism evidence="6 7">
    <name type="scientific">Chelatococcus daeguensis</name>
    <dbReference type="NCBI Taxonomy" id="444444"/>
    <lineage>
        <taxon>Bacteria</taxon>
        <taxon>Pseudomonadati</taxon>
        <taxon>Pseudomonadota</taxon>
        <taxon>Alphaproteobacteria</taxon>
        <taxon>Hyphomicrobiales</taxon>
        <taxon>Chelatococcaceae</taxon>
        <taxon>Chelatococcus</taxon>
    </lineage>
</organism>
<dbReference type="GO" id="GO:0046872">
    <property type="term" value="F:metal ion binding"/>
    <property type="evidence" value="ECO:0007669"/>
    <property type="project" value="UniProtKB-KW"/>
</dbReference>
<keyword evidence="2 4" id="KW-0547">Nucleotide-binding</keyword>
<keyword evidence="5" id="KW-0479">Metal-binding</keyword>
<dbReference type="GO" id="GO:0030272">
    <property type="term" value="F:5-formyltetrahydrofolate cyclo-ligase activity"/>
    <property type="evidence" value="ECO:0007669"/>
    <property type="project" value="UniProtKB-EC"/>
</dbReference>
<reference evidence="6 7" key="1">
    <citation type="submission" date="2016-11" db="EMBL/GenBank/DDBJ databases">
        <title>Complete genome sequence of the aerobically denitrifying bacterium Chelatococcus daeguensis TAD1.</title>
        <authorList>
            <person name="Yang Y."/>
            <person name="Huang S."/>
            <person name="Lin E."/>
        </authorList>
    </citation>
    <scope>NUCLEOTIDE SEQUENCE [LARGE SCALE GENOMIC DNA]</scope>
    <source>
        <strain evidence="6 7">TAD1</strain>
    </source>
</reference>
<feature type="binding site" evidence="4">
    <location>
        <begin position="10"/>
        <end position="14"/>
    </location>
    <ligand>
        <name>ATP</name>
        <dbReference type="ChEBI" id="CHEBI:30616"/>
    </ligand>
</feature>
<dbReference type="PIRSF" id="PIRSF006806">
    <property type="entry name" value="FTHF_cligase"/>
    <property type="match status" value="1"/>
</dbReference>
<dbReference type="InterPro" id="IPR037171">
    <property type="entry name" value="NagB/RpiA_transferase-like"/>
</dbReference>
<comment type="similarity">
    <text evidence="1 5">Belongs to the 5-formyltetrahydrofolate cyclo-ligase family.</text>
</comment>
<dbReference type="Gene3D" id="3.40.50.10420">
    <property type="entry name" value="NagB/RpiA/CoA transferase-like"/>
    <property type="match status" value="1"/>
</dbReference>
<evidence type="ECO:0000313" key="7">
    <source>
        <dbReference type="Proteomes" id="UP000182703"/>
    </source>
</evidence>
<feature type="binding site" evidence="4">
    <location>
        <begin position="138"/>
        <end position="146"/>
    </location>
    <ligand>
        <name>ATP</name>
        <dbReference type="ChEBI" id="CHEBI:30616"/>
    </ligand>
</feature>
<dbReference type="Proteomes" id="UP000182703">
    <property type="component" value="Chromosome"/>
</dbReference>
<dbReference type="GO" id="GO:0009396">
    <property type="term" value="P:folic acid-containing compound biosynthetic process"/>
    <property type="evidence" value="ECO:0007669"/>
    <property type="project" value="TreeGrafter"/>
</dbReference>
<dbReference type="SUPFAM" id="SSF100950">
    <property type="entry name" value="NagB/RpiA/CoA transferase-like"/>
    <property type="match status" value="1"/>
</dbReference>
<keyword evidence="5" id="KW-0460">Magnesium</keyword>
<dbReference type="EMBL" id="CP018095">
    <property type="protein sequence ID" value="APF38266.1"/>
    <property type="molecule type" value="Genomic_DNA"/>
</dbReference>
<dbReference type="AlphaFoldDB" id="A0AAC9JS69"/>
<dbReference type="InterPro" id="IPR002698">
    <property type="entry name" value="FTHF_cligase"/>
</dbReference>
<dbReference type="NCBIfam" id="TIGR02727">
    <property type="entry name" value="MTHFS_bact"/>
    <property type="match status" value="1"/>
</dbReference>
<dbReference type="EC" id="6.3.3.2" evidence="5"/>
<protein>
    <recommendedName>
        <fullName evidence="5">5-formyltetrahydrofolate cyclo-ligase</fullName>
        <ecNumber evidence="5">6.3.3.2</ecNumber>
    </recommendedName>
</protein>
<gene>
    <name evidence="6" type="ORF">BOQ54_13810</name>
</gene>
<dbReference type="GO" id="GO:0035999">
    <property type="term" value="P:tetrahydrofolate interconversion"/>
    <property type="evidence" value="ECO:0007669"/>
    <property type="project" value="TreeGrafter"/>
</dbReference>
<comment type="catalytic activity">
    <reaction evidence="5">
        <text>(6S)-5-formyl-5,6,7,8-tetrahydrofolate + ATP = (6R)-5,10-methenyltetrahydrofolate + ADP + phosphate</text>
        <dbReference type="Rhea" id="RHEA:10488"/>
        <dbReference type="ChEBI" id="CHEBI:30616"/>
        <dbReference type="ChEBI" id="CHEBI:43474"/>
        <dbReference type="ChEBI" id="CHEBI:57455"/>
        <dbReference type="ChEBI" id="CHEBI:57457"/>
        <dbReference type="ChEBI" id="CHEBI:456216"/>
        <dbReference type="EC" id="6.3.3.2"/>
    </reaction>
</comment>
<proteinExistence type="inferred from homology"/>
<keyword evidence="7" id="KW-1185">Reference proteome</keyword>
<dbReference type="KEGG" id="cdq:BOQ54_13810"/>
<evidence type="ECO:0000313" key="6">
    <source>
        <dbReference type="EMBL" id="APF38266.1"/>
    </source>
</evidence>
<evidence type="ECO:0000256" key="4">
    <source>
        <dbReference type="PIRSR" id="PIRSR006806-1"/>
    </source>
</evidence>
<evidence type="ECO:0000256" key="1">
    <source>
        <dbReference type="ARBA" id="ARBA00010638"/>
    </source>
</evidence>
<dbReference type="Pfam" id="PF01812">
    <property type="entry name" value="5-FTHF_cyc-lig"/>
    <property type="match status" value="1"/>
</dbReference>
<evidence type="ECO:0000256" key="5">
    <source>
        <dbReference type="RuleBase" id="RU361279"/>
    </source>
</evidence>
<feature type="binding site" evidence="4">
    <location>
        <position position="65"/>
    </location>
    <ligand>
        <name>substrate</name>
    </ligand>
</feature>
<evidence type="ECO:0000256" key="2">
    <source>
        <dbReference type="ARBA" id="ARBA00022741"/>
    </source>
</evidence>
<comment type="cofactor">
    <cofactor evidence="5">
        <name>Mg(2+)</name>
        <dbReference type="ChEBI" id="CHEBI:18420"/>
    </cofactor>
</comment>
<sequence>MHALSGSPSKEELRRAALARRDEAALDVDTMLEAAEALRDNALTLPELTCPLTGPVAGYWPLRSEIDPRPILEILADRGGTLALPVCSPQGLLFRAWQPWQPLVPAGFGTLGPPETAAEVTPRVLLVPLAAFDRAGHRIGYGKGHYDGAIARLSAAGALTTIGLALACQEVASVPAENHDQRLDVVVTQSEVIRPQAA</sequence>
<accession>A0AAC9JS69</accession>
<name>A0AAC9JS69_9HYPH</name>
<dbReference type="InterPro" id="IPR024185">
    <property type="entry name" value="FTHF_cligase-like_sf"/>
</dbReference>
<dbReference type="RefSeq" id="WP_055457657.1">
    <property type="nucleotide sequence ID" value="NZ_CP018095.1"/>
</dbReference>
<dbReference type="GO" id="GO:0005524">
    <property type="term" value="F:ATP binding"/>
    <property type="evidence" value="ECO:0007669"/>
    <property type="project" value="UniProtKB-KW"/>
</dbReference>
<dbReference type="PANTHER" id="PTHR23407:SF1">
    <property type="entry name" value="5-FORMYLTETRAHYDROFOLATE CYCLO-LIGASE"/>
    <property type="match status" value="1"/>
</dbReference>
<dbReference type="PANTHER" id="PTHR23407">
    <property type="entry name" value="ATPASE INHIBITOR/5-FORMYLTETRAHYDROFOLATE CYCLO-LIGASE"/>
    <property type="match status" value="1"/>
</dbReference>